<gene>
    <name evidence="1" type="ordered locus">Aazo_4959</name>
</gene>
<reference evidence="1 2" key="1">
    <citation type="journal article" date="2010" name="PLoS ONE">
        <title>Genome erosion in a nitrogen-fixing vertically transmitted endosymbiotic multicellular cyanobacterium.</title>
        <authorList>
            <person name="Ran L."/>
            <person name="Larsson J."/>
            <person name="Vigil-Stenman T."/>
            <person name="Nylander J.A."/>
            <person name="Ininbergs K."/>
            <person name="Zheng W.W."/>
            <person name="Lapidus A."/>
            <person name="Lowry S."/>
            <person name="Haselkorn R."/>
            <person name="Bergman B."/>
        </authorList>
    </citation>
    <scope>NUCLEOTIDE SEQUENCE [LARGE SCALE GENOMIC DNA]</scope>
    <source>
        <strain evidence="1 2">0708</strain>
    </source>
</reference>
<evidence type="ECO:0000313" key="2">
    <source>
        <dbReference type="Proteomes" id="UP000001511"/>
    </source>
</evidence>
<proteinExistence type="predicted"/>
<dbReference type="eggNOG" id="COG5465">
    <property type="taxonomic scope" value="Bacteria"/>
</dbReference>
<keyword evidence="2" id="KW-1185">Reference proteome</keyword>
<dbReference type="AlphaFoldDB" id="D7DZ67"/>
<dbReference type="Proteomes" id="UP000001511">
    <property type="component" value="Chromosome"/>
</dbReference>
<dbReference type="KEGG" id="naz:Aazo_4959"/>
<sequence length="99" mass="11315">MNNAPASLHQLSQSEPTHLLFNTESWLGLQVKQPRLPVETGYRSFWDYLNLSIINKDISDSANFNSAIINFFQDWTENNLQSITDETIAQSRDKISKGL</sequence>
<dbReference type="EMBL" id="CP002059">
    <property type="protein sequence ID" value="ADI66088.1"/>
    <property type="molecule type" value="Genomic_DNA"/>
</dbReference>
<protein>
    <submittedName>
        <fullName evidence="1">Uncharacterized protein</fullName>
    </submittedName>
</protein>
<evidence type="ECO:0000313" key="1">
    <source>
        <dbReference type="EMBL" id="ADI66088.1"/>
    </source>
</evidence>
<accession>D7DZ67</accession>
<name>D7DZ67_NOSA0</name>
<dbReference type="HOGENOM" id="CLU_2317448_0_0_3"/>
<organism evidence="1 2">
    <name type="scientific">Nostoc azollae (strain 0708)</name>
    <name type="common">Anabaena azollae (strain 0708)</name>
    <dbReference type="NCBI Taxonomy" id="551115"/>
    <lineage>
        <taxon>Bacteria</taxon>
        <taxon>Bacillati</taxon>
        <taxon>Cyanobacteriota</taxon>
        <taxon>Cyanophyceae</taxon>
        <taxon>Nostocales</taxon>
        <taxon>Nostocaceae</taxon>
        <taxon>Trichormus</taxon>
    </lineage>
</organism>